<dbReference type="SUPFAM" id="SSF103481">
    <property type="entry name" value="Multidrug resistance efflux transporter EmrE"/>
    <property type="match status" value="2"/>
</dbReference>
<gene>
    <name evidence="7" type="ORF">E4O86_21795</name>
</gene>
<evidence type="ECO:0000313" key="8">
    <source>
        <dbReference type="Proteomes" id="UP000773614"/>
    </source>
</evidence>
<protein>
    <submittedName>
        <fullName evidence="7">EamA family transporter</fullName>
    </submittedName>
</protein>
<evidence type="ECO:0000313" key="7">
    <source>
        <dbReference type="EMBL" id="MYZ50347.1"/>
    </source>
</evidence>
<dbReference type="PANTHER" id="PTHR32322:SF9">
    <property type="entry name" value="AMINO-ACID METABOLITE EFFLUX PUMP-RELATED"/>
    <property type="match status" value="1"/>
</dbReference>
<evidence type="ECO:0000256" key="1">
    <source>
        <dbReference type="ARBA" id="ARBA00004141"/>
    </source>
</evidence>
<feature type="transmembrane region" description="Helical" evidence="5">
    <location>
        <begin position="62"/>
        <end position="81"/>
    </location>
</feature>
<dbReference type="EMBL" id="SPKJ01000154">
    <property type="protein sequence ID" value="MYZ50347.1"/>
    <property type="molecule type" value="Genomic_DNA"/>
</dbReference>
<evidence type="ECO:0000256" key="2">
    <source>
        <dbReference type="ARBA" id="ARBA00022692"/>
    </source>
</evidence>
<dbReference type="RefSeq" id="WP_161142670.1">
    <property type="nucleotide sequence ID" value="NZ_SPKJ01000154.1"/>
</dbReference>
<accession>A0A964WVL0</accession>
<feature type="transmembrane region" description="Helical" evidence="5">
    <location>
        <begin position="141"/>
        <end position="160"/>
    </location>
</feature>
<feature type="transmembrane region" description="Helical" evidence="5">
    <location>
        <begin position="33"/>
        <end position="50"/>
    </location>
</feature>
<feature type="transmembrane region" description="Helical" evidence="5">
    <location>
        <begin position="172"/>
        <end position="200"/>
    </location>
</feature>
<feature type="transmembrane region" description="Helical" evidence="5">
    <location>
        <begin position="264"/>
        <end position="283"/>
    </location>
</feature>
<evidence type="ECO:0000259" key="6">
    <source>
        <dbReference type="Pfam" id="PF00892"/>
    </source>
</evidence>
<dbReference type="InterPro" id="IPR037185">
    <property type="entry name" value="EmrE-like"/>
</dbReference>
<feature type="transmembrane region" description="Helical" evidence="5">
    <location>
        <begin position="238"/>
        <end position="258"/>
    </location>
</feature>
<feature type="transmembrane region" description="Helical" evidence="5">
    <location>
        <begin position="7"/>
        <end position="27"/>
    </location>
</feature>
<feature type="transmembrane region" description="Helical" evidence="5">
    <location>
        <begin position="116"/>
        <end position="135"/>
    </location>
</feature>
<organism evidence="7 8">
    <name type="scientific">Propylenella binzhouense</name>
    <dbReference type="NCBI Taxonomy" id="2555902"/>
    <lineage>
        <taxon>Bacteria</taxon>
        <taxon>Pseudomonadati</taxon>
        <taxon>Pseudomonadota</taxon>
        <taxon>Alphaproteobacteria</taxon>
        <taxon>Hyphomicrobiales</taxon>
        <taxon>Propylenellaceae</taxon>
        <taxon>Propylenella</taxon>
    </lineage>
</organism>
<feature type="domain" description="EamA" evidence="6">
    <location>
        <begin position="141"/>
        <end position="279"/>
    </location>
</feature>
<dbReference type="GO" id="GO:0016020">
    <property type="term" value="C:membrane"/>
    <property type="evidence" value="ECO:0007669"/>
    <property type="project" value="UniProtKB-SubCell"/>
</dbReference>
<proteinExistence type="predicted"/>
<comment type="subcellular location">
    <subcellularLocation>
        <location evidence="1">Membrane</location>
        <topology evidence="1">Multi-pass membrane protein</topology>
    </subcellularLocation>
</comment>
<dbReference type="Pfam" id="PF00892">
    <property type="entry name" value="EamA"/>
    <property type="match status" value="2"/>
</dbReference>
<dbReference type="InterPro" id="IPR000620">
    <property type="entry name" value="EamA_dom"/>
</dbReference>
<sequence length="292" mass="29938">MRSRHVALAFGIALVWGLNFVVIRIGLDSLPPILMAGLRFVLAGLPAFLVPRPAVPWPRFAAIAATLFVGQFALLFSGMAAGMPPGLASITLQVQVFMTVLIAAFVLGELPLPRQIAGSAVALAGLGLIAATAGGAGVTSAGLLLTLAAALSWASGNVLLRRAGAMDMFAAMSWLSVAAAPPLLLLSLVVEGPAAIAAALSRLDPAGAGALLYVAFLSTTLGYAGWGHLLKLYPAATVTPFAFLVPVVAILSAALLLGERFGPMRLAGMALILAGVVPVVMPLRPGRRRRAR</sequence>
<feature type="transmembrane region" description="Helical" evidence="5">
    <location>
        <begin position="87"/>
        <end position="107"/>
    </location>
</feature>
<dbReference type="Proteomes" id="UP000773614">
    <property type="component" value="Unassembled WGS sequence"/>
</dbReference>
<keyword evidence="3 5" id="KW-1133">Transmembrane helix</keyword>
<evidence type="ECO:0000256" key="5">
    <source>
        <dbReference type="SAM" id="Phobius"/>
    </source>
</evidence>
<dbReference type="PANTHER" id="PTHR32322">
    <property type="entry name" value="INNER MEMBRANE TRANSPORTER"/>
    <property type="match status" value="1"/>
</dbReference>
<dbReference type="OrthoDB" id="7158585at2"/>
<evidence type="ECO:0000256" key="3">
    <source>
        <dbReference type="ARBA" id="ARBA00022989"/>
    </source>
</evidence>
<name>A0A964WVL0_9HYPH</name>
<feature type="transmembrane region" description="Helical" evidence="5">
    <location>
        <begin position="206"/>
        <end position="226"/>
    </location>
</feature>
<keyword evidence="2 5" id="KW-0812">Transmembrane</keyword>
<feature type="domain" description="EamA" evidence="6">
    <location>
        <begin position="6"/>
        <end position="129"/>
    </location>
</feature>
<keyword evidence="4 5" id="KW-0472">Membrane</keyword>
<evidence type="ECO:0000256" key="4">
    <source>
        <dbReference type="ARBA" id="ARBA00023136"/>
    </source>
</evidence>
<comment type="caution">
    <text evidence="7">The sequence shown here is derived from an EMBL/GenBank/DDBJ whole genome shotgun (WGS) entry which is preliminary data.</text>
</comment>
<keyword evidence="8" id="KW-1185">Reference proteome</keyword>
<dbReference type="InterPro" id="IPR050638">
    <property type="entry name" value="AA-Vitamin_Transporters"/>
</dbReference>
<dbReference type="AlphaFoldDB" id="A0A964WVL0"/>
<reference evidence="7" key="1">
    <citation type="submission" date="2019-03" db="EMBL/GenBank/DDBJ databases">
        <title>Afifella sp. nov., isolated from activated sludge.</title>
        <authorList>
            <person name="Li Q."/>
            <person name="Liu Y."/>
        </authorList>
    </citation>
    <scope>NUCLEOTIDE SEQUENCE</scope>
    <source>
        <strain evidence="7">L72</strain>
    </source>
</reference>